<reference evidence="9" key="1">
    <citation type="submission" date="2020-05" db="EMBL/GenBank/DDBJ databases">
        <authorList>
            <person name="Chiriac C."/>
            <person name="Salcher M."/>
            <person name="Ghai R."/>
            <person name="Kavagutti S V."/>
        </authorList>
    </citation>
    <scope>NUCLEOTIDE SEQUENCE</scope>
</reference>
<feature type="transmembrane region" description="Helical" evidence="7">
    <location>
        <begin position="14"/>
        <end position="34"/>
    </location>
</feature>
<accession>A0A6J6LXM4</accession>
<dbReference type="InterPro" id="IPR011701">
    <property type="entry name" value="MFS"/>
</dbReference>
<feature type="transmembrane region" description="Helical" evidence="7">
    <location>
        <begin position="168"/>
        <end position="190"/>
    </location>
</feature>
<feature type="transmembrane region" description="Helical" evidence="7">
    <location>
        <begin position="388"/>
        <end position="408"/>
    </location>
</feature>
<name>A0A6J6LXM4_9ZZZZ</name>
<dbReference type="EMBL" id="CAEZWR010000089">
    <property type="protein sequence ID" value="CAB4666442.1"/>
    <property type="molecule type" value="Genomic_DNA"/>
</dbReference>
<keyword evidence="6 7" id="KW-0472">Membrane</keyword>
<evidence type="ECO:0000256" key="3">
    <source>
        <dbReference type="ARBA" id="ARBA00022475"/>
    </source>
</evidence>
<feature type="transmembrane region" description="Helical" evidence="7">
    <location>
        <begin position="202"/>
        <end position="222"/>
    </location>
</feature>
<evidence type="ECO:0000256" key="6">
    <source>
        <dbReference type="ARBA" id="ARBA00023136"/>
    </source>
</evidence>
<feature type="transmembrane region" description="Helical" evidence="7">
    <location>
        <begin position="54"/>
        <end position="74"/>
    </location>
</feature>
<evidence type="ECO:0000256" key="7">
    <source>
        <dbReference type="SAM" id="Phobius"/>
    </source>
</evidence>
<gene>
    <name evidence="9" type="ORF">UFOPK2282_00848</name>
</gene>
<evidence type="ECO:0000256" key="2">
    <source>
        <dbReference type="ARBA" id="ARBA00022448"/>
    </source>
</evidence>
<dbReference type="Pfam" id="PF07690">
    <property type="entry name" value="MFS_1"/>
    <property type="match status" value="1"/>
</dbReference>
<evidence type="ECO:0000256" key="5">
    <source>
        <dbReference type="ARBA" id="ARBA00022989"/>
    </source>
</evidence>
<feature type="transmembrane region" description="Helical" evidence="7">
    <location>
        <begin position="248"/>
        <end position="268"/>
    </location>
</feature>
<feature type="domain" description="Major facilitator superfamily (MFS) profile" evidence="8">
    <location>
        <begin position="16"/>
        <end position="528"/>
    </location>
</feature>
<dbReference type="SUPFAM" id="SSF103473">
    <property type="entry name" value="MFS general substrate transporter"/>
    <property type="match status" value="1"/>
</dbReference>
<evidence type="ECO:0000256" key="1">
    <source>
        <dbReference type="ARBA" id="ARBA00004651"/>
    </source>
</evidence>
<dbReference type="Gene3D" id="1.20.1720.10">
    <property type="entry name" value="Multidrug resistance protein D"/>
    <property type="match status" value="2"/>
</dbReference>
<evidence type="ECO:0000259" key="8">
    <source>
        <dbReference type="PROSITE" id="PS50850"/>
    </source>
</evidence>
<dbReference type="PANTHER" id="PTHR42718:SF46">
    <property type="entry name" value="BLR6921 PROTEIN"/>
    <property type="match status" value="1"/>
</dbReference>
<evidence type="ECO:0000256" key="4">
    <source>
        <dbReference type="ARBA" id="ARBA00022692"/>
    </source>
</evidence>
<comment type="subcellular location">
    <subcellularLocation>
        <location evidence="1">Cell membrane</location>
        <topology evidence="1">Multi-pass membrane protein</topology>
    </subcellularLocation>
</comment>
<dbReference type="GO" id="GO:0005886">
    <property type="term" value="C:plasma membrane"/>
    <property type="evidence" value="ECO:0007669"/>
    <property type="project" value="UniProtKB-SubCell"/>
</dbReference>
<proteinExistence type="predicted"/>
<dbReference type="InterPro" id="IPR036259">
    <property type="entry name" value="MFS_trans_sf"/>
</dbReference>
<dbReference type="InterPro" id="IPR004638">
    <property type="entry name" value="EmrB-like"/>
</dbReference>
<dbReference type="PROSITE" id="PS50850">
    <property type="entry name" value="MFS"/>
    <property type="match status" value="1"/>
</dbReference>
<feature type="transmembrane region" description="Helical" evidence="7">
    <location>
        <begin position="429"/>
        <end position="451"/>
    </location>
</feature>
<feature type="transmembrane region" description="Helical" evidence="7">
    <location>
        <begin position="324"/>
        <end position="345"/>
    </location>
</feature>
<feature type="transmembrane region" description="Helical" evidence="7">
    <location>
        <begin position="498"/>
        <end position="523"/>
    </location>
</feature>
<dbReference type="GO" id="GO:0022857">
    <property type="term" value="F:transmembrane transporter activity"/>
    <property type="evidence" value="ECO:0007669"/>
    <property type="project" value="InterPro"/>
</dbReference>
<feature type="transmembrane region" description="Helical" evidence="7">
    <location>
        <begin position="139"/>
        <end position="162"/>
    </location>
</feature>
<protein>
    <submittedName>
        <fullName evidence="9">Unannotated protein</fullName>
    </submittedName>
</protein>
<keyword evidence="2" id="KW-0813">Transport</keyword>
<dbReference type="AlphaFoldDB" id="A0A6J6LXM4"/>
<sequence>MAEMATVLIGKRRWVALCFLALGVSMIILDATVVNVAIPTMVRDLGLSTNDAEWISAAYSVTFAALLILFGRLSDRFGRRLIFMTGVIVFVIASAFVALGMNATEIIGARALQGVGAAMILPSSLSIINAVFIGKSRAVAFAVWGGTIGGMAALGPVVGGWLTTYATWNWAFLINVPIGIIVLIGVLMSVPETKDLFARKGFDLEGTLLITLGLAGIVFAMIEGQRYGWVHPVNIFKVGSMEWPLENLSVVFVVGLLGLLALIALFLVEKKKAAAGKIVILDLRLFKIRTFGFGNAVALVVSLGEFGLLFAIPLFLQATRGYNALQTGVILLALAAGSFFASGMGAPLAQRMGPVRVLQLGMLLEAVGIFGLGFVLSTEITGWGMAPWLFIYGMGVGFATAQLTGVILSEVPVADSGQASAVQSTSRQVGAAIGTAIIGTTLIIGLGNVAVQLTERGVPAAEAQQISDAVAGSAGQAIPALASMPNGAVLMEGASAGFASAITLVAWVAGIFVLLGFITSLTLPKNAARVESEGYQPAKAE</sequence>
<dbReference type="InterPro" id="IPR020846">
    <property type="entry name" value="MFS_dom"/>
</dbReference>
<keyword evidence="4 7" id="KW-0812">Transmembrane</keyword>
<feature type="transmembrane region" description="Helical" evidence="7">
    <location>
        <begin position="288"/>
        <end position="312"/>
    </location>
</feature>
<feature type="transmembrane region" description="Helical" evidence="7">
    <location>
        <begin position="111"/>
        <end position="132"/>
    </location>
</feature>
<feature type="transmembrane region" description="Helical" evidence="7">
    <location>
        <begin position="81"/>
        <end position="99"/>
    </location>
</feature>
<evidence type="ECO:0000313" key="9">
    <source>
        <dbReference type="EMBL" id="CAB4666442.1"/>
    </source>
</evidence>
<dbReference type="PANTHER" id="PTHR42718">
    <property type="entry name" value="MAJOR FACILITATOR SUPERFAMILY MULTIDRUG TRANSPORTER MFSC"/>
    <property type="match status" value="1"/>
</dbReference>
<dbReference type="NCBIfam" id="TIGR00711">
    <property type="entry name" value="efflux_EmrB"/>
    <property type="match status" value="1"/>
</dbReference>
<dbReference type="CDD" id="cd17321">
    <property type="entry name" value="MFS_MMR_MDR_like"/>
    <property type="match status" value="1"/>
</dbReference>
<keyword evidence="5 7" id="KW-1133">Transmembrane helix</keyword>
<feature type="transmembrane region" description="Helical" evidence="7">
    <location>
        <begin position="357"/>
        <end position="376"/>
    </location>
</feature>
<keyword evidence="3" id="KW-1003">Cell membrane</keyword>
<organism evidence="9">
    <name type="scientific">freshwater metagenome</name>
    <dbReference type="NCBI Taxonomy" id="449393"/>
    <lineage>
        <taxon>unclassified sequences</taxon>
        <taxon>metagenomes</taxon>
        <taxon>ecological metagenomes</taxon>
    </lineage>
</organism>